<reference evidence="6 7" key="1">
    <citation type="submission" date="2016-11" db="EMBL/GenBank/DDBJ databases">
        <title>Networking in microbes: conjugative elements and plasmids in the genus Alteromonas.</title>
        <authorList>
            <person name="Lopez-Perez M."/>
            <person name="Ramon-Marco N."/>
            <person name="Rodriguez-Valera F."/>
        </authorList>
    </citation>
    <scope>NUCLEOTIDE SEQUENCE [LARGE SCALE GENOMIC DNA]</scope>
    <source>
        <strain evidence="6 7">CP48</strain>
        <plasmid evidence="7">pamcp48-600</plasmid>
    </source>
</reference>
<dbReference type="SUPFAM" id="SSF53335">
    <property type="entry name" value="S-adenosyl-L-methionine-dependent methyltransferases"/>
    <property type="match status" value="1"/>
</dbReference>
<dbReference type="Pfam" id="PF14338">
    <property type="entry name" value="Mrr_N"/>
    <property type="match status" value="1"/>
</dbReference>
<dbReference type="EC" id="2.1.1.-" evidence="3"/>
<evidence type="ECO:0000256" key="3">
    <source>
        <dbReference type="RuleBase" id="RU362026"/>
    </source>
</evidence>
<dbReference type="REBASE" id="166705">
    <property type="entry name" value="M.AmeCP48ORF19855P"/>
</dbReference>
<dbReference type="Gene3D" id="3.40.50.150">
    <property type="entry name" value="Vaccinia Virus protein VP39"/>
    <property type="match status" value="1"/>
</dbReference>
<dbReference type="AlphaFoldDB" id="A0AAC9NU59"/>
<evidence type="ECO:0000259" key="4">
    <source>
        <dbReference type="Pfam" id="PF01555"/>
    </source>
</evidence>
<keyword evidence="2" id="KW-0808">Transferase</keyword>
<dbReference type="RefSeq" id="WP_071960790.1">
    <property type="nucleotide sequence ID" value="NZ_CP018025.1"/>
</dbReference>
<dbReference type="InterPro" id="IPR025745">
    <property type="entry name" value="Mrr-like_N_dom"/>
</dbReference>
<keyword evidence="1" id="KW-0489">Methyltransferase</keyword>
<protein>
    <recommendedName>
        <fullName evidence="3">Methyltransferase</fullName>
        <ecNumber evidence="3">2.1.1.-</ecNumber>
    </recommendedName>
</protein>
<dbReference type="PRINTS" id="PR00508">
    <property type="entry name" value="S21N4MTFRASE"/>
</dbReference>
<proteinExistence type="inferred from homology"/>
<evidence type="ECO:0000256" key="2">
    <source>
        <dbReference type="ARBA" id="ARBA00022679"/>
    </source>
</evidence>
<keyword evidence="6" id="KW-0614">Plasmid</keyword>
<evidence type="ECO:0000256" key="1">
    <source>
        <dbReference type="ARBA" id="ARBA00022603"/>
    </source>
</evidence>
<organism evidence="6 7">
    <name type="scientific">Alteromonas mediterranea</name>
    <dbReference type="NCBI Taxonomy" id="314275"/>
    <lineage>
        <taxon>Bacteria</taxon>
        <taxon>Pseudomonadati</taxon>
        <taxon>Pseudomonadota</taxon>
        <taxon>Gammaproteobacteria</taxon>
        <taxon>Alteromonadales</taxon>
        <taxon>Alteromonadaceae</taxon>
        <taxon>Alteromonas/Salinimonas group</taxon>
        <taxon>Alteromonas</taxon>
    </lineage>
</organism>
<dbReference type="EMBL" id="CP018025">
    <property type="protein sequence ID" value="APD92177.1"/>
    <property type="molecule type" value="Genomic_DNA"/>
</dbReference>
<feature type="domain" description="DNA methylase N-4/N-6" evidence="4">
    <location>
        <begin position="124"/>
        <end position="391"/>
    </location>
</feature>
<dbReference type="Pfam" id="PF01555">
    <property type="entry name" value="N6_N4_Mtase"/>
    <property type="match status" value="1"/>
</dbReference>
<geneLocation type="plasmid" evidence="7">
    <name>pamcp48-600</name>
</geneLocation>
<evidence type="ECO:0000259" key="5">
    <source>
        <dbReference type="Pfam" id="PF14338"/>
    </source>
</evidence>
<dbReference type="InterPro" id="IPR001091">
    <property type="entry name" value="RM_Methyltransferase"/>
</dbReference>
<name>A0AAC9NU59_9ALTE</name>
<evidence type="ECO:0000313" key="6">
    <source>
        <dbReference type="EMBL" id="APD92177.1"/>
    </source>
</evidence>
<dbReference type="InterPro" id="IPR029063">
    <property type="entry name" value="SAM-dependent_MTases_sf"/>
</dbReference>
<dbReference type="InterPro" id="IPR002941">
    <property type="entry name" value="DNA_methylase_N4/N6"/>
</dbReference>
<dbReference type="Proteomes" id="UP000182101">
    <property type="component" value="Plasmid pAMCP48-600"/>
</dbReference>
<accession>A0AAC9NU59</accession>
<dbReference type="GO" id="GO:0008170">
    <property type="term" value="F:N-methyltransferase activity"/>
    <property type="evidence" value="ECO:0007669"/>
    <property type="project" value="InterPro"/>
</dbReference>
<gene>
    <name evidence="6" type="ORF">BM524_19855</name>
</gene>
<sequence>MEQQKLFSELLNIYSNGATSNADMYKMLNEKSAANDDESIFPVGSAKAPRNTAHRRYRWAQQTLKCKGLIQRHSRGRWGLTQEGKYTLTRTLANNHMVAFSTKLGVALWGDSEVVFRDVIKDTVHLCLTSIPYLGITRSYKKSDLSARYDELERLKQEHIDFLLRIFEPICHRLAPGGSLAINLSNDTVVPGRGGERSDFLEDFTFALRKKLGLKLMDRIVWHAPDKPPRGYHVTHKRTHLTPKYEPILWLTNDETRLLADNRRVLSPYSDDMQNLIAKGGESTSRNDADYITTRKGSFGRDNGGSIPGNVLTIPVYCKRNRNTQDIARRLKLPTHGALFPFALADKLVPWLCPPDGVVVDPFGGYLGVGEAAEAHGRSWYASELHWEYLKPAIANFTHCDSFTINPKFDALSDESLRVSLAS</sequence>
<feature type="domain" description="Restriction system protein Mrr-like N-terminal" evidence="5">
    <location>
        <begin position="4"/>
        <end position="88"/>
    </location>
</feature>
<evidence type="ECO:0000313" key="7">
    <source>
        <dbReference type="Proteomes" id="UP000182101"/>
    </source>
</evidence>
<dbReference type="GO" id="GO:0003677">
    <property type="term" value="F:DNA binding"/>
    <property type="evidence" value="ECO:0007669"/>
    <property type="project" value="InterPro"/>
</dbReference>
<comment type="similarity">
    <text evidence="3">Belongs to the N(4)/N(6)-methyltransferase family.</text>
</comment>
<dbReference type="GO" id="GO:0032259">
    <property type="term" value="P:methylation"/>
    <property type="evidence" value="ECO:0007669"/>
    <property type="project" value="UniProtKB-KW"/>
</dbReference>